<organism evidence="8 9">
    <name type="scientific">Truncatella angustata</name>
    <dbReference type="NCBI Taxonomy" id="152316"/>
    <lineage>
        <taxon>Eukaryota</taxon>
        <taxon>Fungi</taxon>
        <taxon>Dikarya</taxon>
        <taxon>Ascomycota</taxon>
        <taxon>Pezizomycotina</taxon>
        <taxon>Sordariomycetes</taxon>
        <taxon>Xylariomycetidae</taxon>
        <taxon>Amphisphaeriales</taxon>
        <taxon>Sporocadaceae</taxon>
        <taxon>Truncatella</taxon>
    </lineage>
</organism>
<dbReference type="EMBL" id="JAGPXC010000008">
    <property type="protein sequence ID" value="KAH6648162.1"/>
    <property type="molecule type" value="Genomic_DNA"/>
</dbReference>
<evidence type="ECO:0000313" key="8">
    <source>
        <dbReference type="EMBL" id="KAH6648162.1"/>
    </source>
</evidence>
<accession>A0A9P8UDY6</accession>
<keyword evidence="2" id="KW-0749">Sporulation</keyword>
<keyword evidence="5" id="KW-0539">Nucleus</keyword>
<dbReference type="InterPro" id="IPR037525">
    <property type="entry name" value="Velvet_dom"/>
</dbReference>
<dbReference type="OrthoDB" id="5599552at2759"/>
<sequence>MPQHICKVSPYTMVLAYLEAAGENSSNRGSTRTVGSNLMGTTASSLHRVKDMKNNDIAAFVFPDLAVKVEGKFRLRFVLMVMEEPSLSSTGEWSGEWLTITDCYSDVFTVHTARSFPGMAESTPLTRMFADQGIRLRLRKDSRQLTTKKHNSNAASRLGDKRPLSRDGEEVAQKDSEFPIAALRRPVASSSRTNSEQQQPFPGGSDAKRQRHASAGQHPFPVRQTVPSTMSYGYPNMGPLPTHPSPFFTTGVSDNSLYASAYQPRDSFGSSGPGRIDPQISTYSGEMFNYPGSQPSANPYSFPPSGASAHVQHQPHNVYGVSHEPQLPGINRNWNPGSAQLNMSPHVESQAGQTPVSSSNGSPRDMSYTHTAPHHQTAYIQQPAGPYDQGLTRNYGISTPVTSTIPNDVLPNDLPSYPDDFKPTAHGA</sequence>
<evidence type="ECO:0000256" key="3">
    <source>
        <dbReference type="ARBA" id="ARBA00023015"/>
    </source>
</evidence>
<evidence type="ECO:0000256" key="6">
    <source>
        <dbReference type="SAM" id="MobiDB-lite"/>
    </source>
</evidence>
<evidence type="ECO:0000256" key="1">
    <source>
        <dbReference type="ARBA" id="ARBA00004123"/>
    </source>
</evidence>
<feature type="compositionally biased region" description="Basic and acidic residues" evidence="6">
    <location>
        <begin position="158"/>
        <end position="177"/>
    </location>
</feature>
<evidence type="ECO:0000256" key="5">
    <source>
        <dbReference type="ARBA" id="ARBA00023242"/>
    </source>
</evidence>
<dbReference type="Gene3D" id="2.60.40.3960">
    <property type="entry name" value="Velvet domain"/>
    <property type="match status" value="1"/>
</dbReference>
<dbReference type="PANTHER" id="PTHR33572:SF18">
    <property type="entry name" value="SPORE DEVELOPMENT REGULATOR VOSA"/>
    <property type="match status" value="1"/>
</dbReference>
<dbReference type="InterPro" id="IPR038491">
    <property type="entry name" value="Velvet_dom_sf"/>
</dbReference>
<protein>
    <submittedName>
        <fullName evidence="8">Velvet factor-domain-containing protein</fullName>
    </submittedName>
</protein>
<dbReference type="Proteomes" id="UP000758603">
    <property type="component" value="Unassembled WGS sequence"/>
</dbReference>
<keyword evidence="3" id="KW-0805">Transcription regulation</keyword>
<feature type="region of interest" description="Disordered" evidence="6">
    <location>
        <begin position="334"/>
        <end position="364"/>
    </location>
</feature>
<dbReference type="PANTHER" id="PTHR33572">
    <property type="entry name" value="SPORE DEVELOPMENT REGULATOR VOSA"/>
    <property type="match status" value="1"/>
</dbReference>
<feature type="compositionally biased region" description="Basic residues" evidence="6">
    <location>
        <begin position="139"/>
        <end position="151"/>
    </location>
</feature>
<dbReference type="RefSeq" id="XP_045954674.1">
    <property type="nucleotide sequence ID" value="XM_046096734.1"/>
</dbReference>
<feature type="region of interest" description="Disordered" evidence="6">
    <location>
        <begin position="139"/>
        <end position="231"/>
    </location>
</feature>
<evidence type="ECO:0000256" key="2">
    <source>
        <dbReference type="ARBA" id="ARBA00022969"/>
    </source>
</evidence>
<evidence type="ECO:0000259" key="7">
    <source>
        <dbReference type="PROSITE" id="PS51821"/>
    </source>
</evidence>
<dbReference type="GO" id="GO:0005634">
    <property type="term" value="C:nucleus"/>
    <property type="evidence" value="ECO:0007669"/>
    <property type="project" value="UniProtKB-SubCell"/>
</dbReference>
<evidence type="ECO:0000313" key="9">
    <source>
        <dbReference type="Proteomes" id="UP000758603"/>
    </source>
</evidence>
<dbReference type="AlphaFoldDB" id="A0A9P8UDY6"/>
<dbReference type="GO" id="GO:0030435">
    <property type="term" value="P:sporulation resulting in formation of a cellular spore"/>
    <property type="evidence" value="ECO:0007669"/>
    <property type="project" value="UniProtKB-KW"/>
</dbReference>
<keyword evidence="4" id="KW-0804">Transcription</keyword>
<name>A0A9P8UDY6_9PEZI</name>
<dbReference type="InterPro" id="IPR021740">
    <property type="entry name" value="Velvet"/>
</dbReference>
<dbReference type="GeneID" id="70125626"/>
<feature type="compositionally biased region" description="Polar residues" evidence="6">
    <location>
        <begin position="188"/>
        <end position="200"/>
    </location>
</feature>
<dbReference type="PROSITE" id="PS51821">
    <property type="entry name" value="VELVET"/>
    <property type="match status" value="1"/>
</dbReference>
<keyword evidence="9" id="KW-1185">Reference proteome</keyword>
<feature type="compositionally biased region" description="Polar residues" evidence="6">
    <location>
        <begin position="334"/>
        <end position="343"/>
    </location>
</feature>
<reference evidence="8" key="1">
    <citation type="journal article" date="2021" name="Nat. Commun.">
        <title>Genetic determinants of endophytism in the Arabidopsis root mycobiome.</title>
        <authorList>
            <person name="Mesny F."/>
            <person name="Miyauchi S."/>
            <person name="Thiergart T."/>
            <person name="Pickel B."/>
            <person name="Atanasova L."/>
            <person name="Karlsson M."/>
            <person name="Huettel B."/>
            <person name="Barry K.W."/>
            <person name="Haridas S."/>
            <person name="Chen C."/>
            <person name="Bauer D."/>
            <person name="Andreopoulos W."/>
            <person name="Pangilinan J."/>
            <person name="LaButti K."/>
            <person name="Riley R."/>
            <person name="Lipzen A."/>
            <person name="Clum A."/>
            <person name="Drula E."/>
            <person name="Henrissat B."/>
            <person name="Kohler A."/>
            <person name="Grigoriev I.V."/>
            <person name="Martin F.M."/>
            <person name="Hacquard S."/>
        </authorList>
    </citation>
    <scope>NUCLEOTIDE SEQUENCE</scope>
    <source>
        <strain evidence="8">MPI-SDFR-AT-0073</strain>
    </source>
</reference>
<comment type="caution">
    <text evidence="8">The sequence shown here is derived from an EMBL/GenBank/DDBJ whole genome shotgun (WGS) entry which is preliminary data.</text>
</comment>
<comment type="subcellular location">
    <subcellularLocation>
        <location evidence="1">Nucleus</location>
    </subcellularLocation>
</comment>
<feature type="compositionally biased region" description="Polar residues" evidence="6">
    <location>
        <begin position="350"/>
        <end position="362"/>
    </location>
</feature>
<feature type="region of interest" description="Disordered" evidence="6">
    <location>
        <begin position="403"/>
        <end position="428"/>
    </location>
</feature>
<proteinExistence type="predicted"/>
<gene>
    <name evidence="8" type="ORF">BKA67DRAFT_409148</name>
</gene>
<feature type="domain" description="Velvet" evidence="7">
    <location>
        <begin position="1"/>
        <end position="139"/>
    </location>
</feature>
<feature type="compositionally biased region" description="Basic and acidic residues" evidence="6">
    <location>
        <begin position="419"/>
        <end position="428"/>
    </location>
</feature>
<dbReference type="Pfam" id="PF11754">
    <property type="entry name" value="Velvet"/>
    <property type="match status" value="1"/>
</dbReference>
<evidence type="ECO:0000256" key="4">
    <source>
        <dbReference type="ARBA" id="ARBA00023163"/>
    </source>
</evidence>